<gene>
    <name evidence="1" type="ORF">Tcan_03332</name>
</gene>
<dbReference type="GO" id="GO:0004222">
    <property type="term" value="F:metalloendopeptidase activity"/>
    <property type="evidence" value="ECO:0007669"/>
    <property type="project" value="InterPro"/>
</dbReference>
<dbReference type="GO" id="GO:0006508">
    <property type="term" value="P:proteolysis"/>
    <property type="evidence" value="ECO:0007669"/>
    <property type="project" value="InterPro"/>
</dbReference>
<comment type="caution">
    <text evidence="1">The sequence shown here is derived from an EMBL/GenBank/DDBJ whole genome shotgun (WGS) entry which is preliminary data.</text>
</comment>
<name>A0A0B2VZ04_TOXCA</name>
<proteinExistence type="predicted"/>
<dbReference type="Gene3D" id="3.40.390.10">
    <property type="entry name" value="Collagenase (Catalytic Domain)"/>
    <property type="match status" value="1"/>
</dbReference>
<reference evidence="1 2" key="1">
    <citation type="submission" date="2014-11" db="EMBL/GenBank/DDBJ databases">
        <title>Genetic blueprint of the zoonotic pathogen Toxocara canis.</title>
        <authorList>
            <person name="Zhu X.-Q."/>
            <person name="Korhonen P.K."/>
            <person name="Cai H."/>
            <person name="Young N.D."/>
            <person name="Nejsum P."/>
            <person name="von Samson-Himmelstjerna G."/>
            <person name="Boag P.R."/>
            <person name="Tan P."/>
            <person name="Li Q."/>
            <person name="Min J."/>
            <person name="Yang Y."/>
            <person name="Wang X."/>
            <person name="Fang X."/>
            <person name="Hall R.S."/>
            <person name="Hofmann A."/>
            <person name="Sternberg P.W."/>
            <person name="Jex A.R."/>
            <person name="Gasser R.B."/>
        </authorList>
    </citation>
    <scope>NUCLEOTIDE SEQUENCE [LARGE SCALE GENOMIC DNA]</scope>
    <source>
        <strain evidence="1">PN_DK_2014</strain>
    </source>
</reference>
<sequence length="374" mass="42655">MLGRGGTRVPGTEGTRVLRREGTRVLGREGTPVLGREGTRVLGREGTPVLGREGTRVLGREGTRVLGREGTRVLGREGTRVLGRRGTPVLGREGARVLGREGTRVLGKGTRVLGREGTPIRGVETFMPQQNQIVDIQKPYSIRAAHQIIYFWPGLTEKERNVIRDAFHQIERRTCLRFEEKEFKPWYHADRWVEEEPYVLITKSRKYAAYSDNKVEDVAMRSILYITDKALNYPFWNQSRGMVIDQLLRFMGFRPEHLRPDAPSYIQATREPSVSMAPSFFDTQLQWPFDPESVTIPAEARNWYQLTQYCLARNNADIGAGQRAGLLTRWDAIKINSTYCPSRVVEADRRYGPCVVPRLHSTDRVDNSVKKTKI</sequence>
<accession>A0A0B2VZ04</accession>
<dbReference type="PRINTS" id="PR00480">
    <property type="entry name" value="ASTACIN"/>
</dbReference>
<dbReference type="AlphaFoldDB" id="A0A0B2VZ04"/>
<evidence type="ECO:0000313" key="1">
    <source>
        <dbReference type="EMBL" id="KHN86205.1"/>
    </source>
</evidence>
<dbReference type="SUPFAM" id="SSF55486">
    <property type="entry name" value="Metalloproteases ('zincins'), catalytic domain"/>
    <property type="match status" value="1"/>
</dbReference>
<dbReference type="InterPro" id="IPR024079">
    <property type="entry name" value="MetalloPept_cat_dom_sf"/>
</dbReference>
<dbReference type="Proteomes" id="UP000031036">
    <property type="component" value="Unassembled WGS sequence"/>
</dbReference>
<evidence type="ECO:0000313" key="2">
    <source>
        <dbReference type="Proteomes" id="UP000031036"/>
    </source>
</evidence>
<dbReference type="EMBL" id="JPKZ01000639">
    <property type="protein sequence ID" value="KHN86205.1"/>
    <property type="molecule type" value="Genomic_DNA"/>
</dbReference>
<protein>
    <submittedName>
        <fullName evidence="1">Uncharacterized protein</fullName>
    </submittedName>
</protein>
<dbReference type="InterPro" id="IPR001506">
    <property type="entry name" value="Peptidase_M12A"/>
</dbReference>
<organism evidence="1 2">
    <name type="scientific">Toxocara canis</name>
    <name type="common">Canine roundworm</name>
    <dbReference type="NCBI Taxonomy" id="6265"/>
    <lineage>
        <taxon>Eukaryota</taxon>
        <taxon>Metazoa</taxon>
        <taxon>Ecdysozoa</taxon>
        <taxon>Nematoda</taxon>
        <taxon>Chromadorea</taxon>
        <taxon>Rhabditida</taxon>
        <taxon>Spirurina</taxon>
        <taxon>Ascaridomorpha</taxon>
        <taxon>Ascaridoidea</taxon>
        <taxon>Toxocaridae</taxon>
        <taxon>Toxocara</taxon>
    </lineage>
</organism>
<dbReference type="OrthoDB" id="5850517at2759"/>
<keyword evidence="2" id="KW-1185">Reference proteome</keyword>